<comment type="caution">
    <text evidence="2">The sequence shown here is derived from an EMBL/GenBank/DDBJ whole genome shotgun (WGS) entry which is preliminary data.</text>
</comment>
<organism evidence="2 3">
    <name type="scientific">Podospora aff. communis PSN243</name>
    <dbReference type="NCBI Taxonomy" id="3040156"/>
    <lineage>
        <taxon>Eukaryota</taxon>
        <taxon>Fungi</taxon>
        <taxon>Dikarya</taxon>
        <taxon>Ascomycota</taxon>
        <taxon>Pezizomycotina</taxon>
        <taxon>Sordariomycetes</taxon>
        <taxon>Sordariomycetidae</taxon>
        <taxon>Sordariales</taxon>
        <taxon>Podosporaceae</taxon>
        <taxon>Podospora</taxon>
    </lineage>
</organism>
<reference evidence="2" key="1">
    <citation type="journal article" date="2023" name="Mol. Phylogenet. Evol.">
        <title>Genome-scale phylogeny and comparative genomics of the fungal order Sordariales.</title>
        <authorList>
            <person name="Hensen N."/>
            <person name="Bonometti L."/>
            <person name="Westerberg I."/>
            <person name="Brannstrom I.O."/>
            <person name="Guillou S."/>
            <person name="Cros-Aarteil S."/>
            <person name="Calhoun S."/>
            <person name="Haridas S."/>
            <person name="Kuo A."/>
            <person name="Mondo S."/>
            <person name="Pangilinan J."/>
            <person name="Riley R."/>
            <person name="LaButti K."/>
            <person name="Andreopoulos B."/>
            <person name="Lipzen A."/>
            <person name="Chen C."/>
            <person name="Yan M."/>
            <person name="Daum C."/>
            <person name="Ng V."/>
            <person name="Clum A."/>
            <person name="Steindorff A."/>
            <person name="Ohm R.A."/>
            <person name="Martin F."/>
            <person name="Silar P."/>
            <person name="Natvig D.O."/>
            <person name="Lalanne C."/>
            <person name="Gautier V."/>
            <person name="Ament-Velasquez S.L."/>
            <person name="Kruys A."/>
            <person name="Hutchinson M.I."/>
            <person name="Powell A.J."/>
            <person name="Barry K."/>
            <person name="Miller A.N."/>
            <person name="Grigoriev I.V."/>
            <person name="Debuchy R."/>
            <person name="Gladieux P."/>
            <person name="Hiltunen Thoren M."/>
            <person name="Johannesson H."/>
        </authorList>
    </citation>
    <scope>NUCLEOTIDE SEQUENCE</scope>
    <source>
        <strain evidence="2">PSN243</strain>
    </source>
</reference>
<sequence length="394" mass="43808">MKARGLNIAGLLAEVGVRTTDGKVEHRTAVFHAAADEGDPATTSGDIISQYLGENHASWSHQTAIGKIRSWVKECSEHYDCSHTLFSCEKLDSEKSPLPSRCIHVGRAEDGSLELKLQITSGKIGRYMTLSHRWTSETERVSTTTANMADKLRGVGFHNLPRSLAADLDIAYVWIDSLCIIQGDLGDWTVEAVKMANYYQRSAEVGKRYESTVVRSELLTRAWVFQEWVLSRRIICFTSGGPFFLCQSRSCKQHATNYSLKNRLIDNQSTPWHQRLVKMQLDDDDHANWESLVHGYSELHLSCPSKDRLVAINGIADEFARAMRKRRGQQMEAAPNGPSMGSLETRTMDLTVGLNGEGDGERGAIFALNGTYVAGLWLPRISRGLVGTSSSRNT</sequence>
<dbReference type="AlphaFoldDB" id="A0AAV9G6Q4"/>
<dbReference type="PANTHER" id="PTHR33112:SF9">
    <property type="entry name" value="HETEROKARYON INCOMPATIBILITY DOMAIN-CONTAINING PROTEIN"/>
    <property type="match status" value="1"/>
</dbReference>
<dbReference type="Pfam" id="PF06985">
    <property type="entry name" value="HET"/>
    <property type="match status" value="1"/>
</dbReference>
<name>A0AAV9G6Q4_9PEZI</name>
<keyword evidence="3" id="KW-1185">Reference proteome</keyword>
<reference evidence="2" key="2">
    <citation type="submission" date="2023-05" db="EMBL/GenBank/DDBJ databases">
        <authorList>
            <consortium name="Lawrence Berkeley National Laboratory"/>
            <person name="Steindorff A."/>
            <person name="Hensen N."/>
            <person name="Bonometti L."/>
            <person name="Westerberg I."/>
            <person name="Brannstrom I.O."/>
            <person name="Guillou S."/>
            <person name="Cros-Aarteil S."/>
            <person name="Calhoun S."/>
            <person name="Haridas S."/>
            <person name="Kuo A."/>
            <person name="Mondo S."/>
            <person name="Pangilinan J."/>
            <person name="Riley R."/>
            <person name="Labutti K."/>
            <person name="Andreopoulos B."/>
            <person name="Lipzen A."/>
            <person name="Chen C."/>
            <person name="Yanf M."/>
            <person name="Daum C."/>
            <person name="Ng V."/>
            <person name="Clum A."/>
            <person name="Ohm R."/>
            <person name="Martin F."/>
            <person name="Silar P."/>
            <person name="Natvig D."/>
            <person name="Lalanne C."/>
            <person name="Gautier V."/>
            <person name="Ament-Velasquez S.L."/>
            <person name="Kruys A."/>
            <person name="Hutchinson M.I."/>
            <person name="Powell A.J."/>
            <person name="Barry K."/>
            <person name="Miller A.N."/>
            <person name="Grigoriev I.V."/>
            <person name="Debuchy R."/>
            <person name="Gladieux P."/>
            <person name="Thoren M.H."/>
            <person name="Johannesson H."/>
        </authorList>
    </citation>
    <scope>NUCLEOTIDE SEQUENCE</scope>
    <source>
        <strain evidence="2">PSN243</strain>
    </source>
</reference>
<gene>
    <name evidence="2" type="ORF">QBC34DRAFT_478584</name>
</gene>
<dbReference type="InterPro" id="IPR010730">
    <property type="entry name" value="HET"/>
</dbReference>
<evidence type="ECO:0000313" key="2">
    <source>
        <dbReference type="EMBL" id="KAK4443062.1"/>
    </source>
</evidence>
<evidence type="ECO:0000259" key="1">
    <source>
        <dbReference type="Pfam" id="PF06985"/>
    </source>
</evidence>
<dbReference type="Proteomes" id="UP001321760">
    <property type="component" value="Unassembled WGS sequence"/>
</dbReference>
<protein>
    <recommendedName>
        <fullName evidence="1">Heterokaryon incompatibility domain-containing protein</fullName>
    </recommendedName>
</protein>
<proteinExistence type="predicted"/>
<dbReference type="EMBL" id="MU866000">
    <property type="protein sequence ID" value="KAK4443062.1"/>
    <property type="molecule type" value="Genomic_DNA"/>
</dbReference>
<dbReference type="PANTHER" id="PTHR33112">
    <property type="entry name" value="DOMAIN PROTEIN, PUTATIVE-RELATED"/>
    <property type="match status" value="1"/>
</dbReference>
<evidence type="ECO:0000313" key="3">
    <source>
        <dbReference type="Proteomes" id="UP001321760"/>
    </source>
</evidence>
<feature type="domain" description="Heterokaryon incompatibility" evidence="1">
    <location>
        <begin position="127"/>
        <end position="204"/>
    </location>
</feature>
<accession>A0AAV9G6Q4</accession>